<keyword evidence="2" id="KW-1185">Reference proteome</keyword>
<name>A0A6A6UZD9_9PLEO</name>
<evidence type="ECO:0008006" key="3">
    <source>
        <dbReference type="Google" id="ProtNLM"/>
    </source>
</evidence>
<sequence>MAQPTEEELTEAQLQRFTSARPRIPDNILGDNLPRRLSSLPVASRNCGPARVDLGGLDVLPLELLQWILVRVDLLSLSIFRRVNLRAREVVDSIFEYQIITTHARDALRGSKAIGTSRWFSCKDLYDKLCTAECEGCGSFGGYLYLITCKRVCYGCFWEHSSYRPITHTEARRYYGCSRKVSRSLPSMRSLPGTYSEGARIHLTKMSLVDAEAAIQAGIALHGSSTAVSDYVERIEMERARRIDRRAIGKITMFLSCLFCWNRRSYCWYFNGIGDPVRFMAVVRTPTLDKATRKLEWGFFCKACQDEYGTQRFFRWVSDSKRIYTVDSFAAHLKERGKIEEKVTEGGVRLYHRPRPR</sequence>
<proteinExistence type="predicted"/>
<protein>
    <recommendedName>
        <fullName evidence="3">F-box domain-containing protein</fullName>
    </recommendedName>
</protein>
<gene>
    <name evidence="1" type="ORF">M011DRAFT_471649</name>
</gene>
<dbReference type="OrthoDB" id="2687876at2759"/>
<reference evidence="1" key="1">
    <citation type="journal article" date="2020" name="Stud. Mycol.">
        <title>101 Dothideomycetes genomes: a test case for predicting lifestyles and emergence of pathogens.</title>
        <authorList>
            <person name="Haridas S."/>
            <person name="Albert R."/>
            <person name="Binder M."/>
            <person name="Bloem J."/>
            <person name="Labutti K."/>
            <person name="Salamov A."/>
            <person name="Andreopoulos B."/>
            <person name="Baker S."/>
            <person name="Barry K."/>
            <person name="Bills G."/>
            <person name="Bluhm B."/>
            <person name="Cannon C."/>
            <person name="Castanera R."/>
            <person name="Culley D."/>
            <person name="Daum C."/>
            <person name="Ezra D."/>
            <person name="Gonzalez J."/>
            <person name="Henrissat B."/>
            <person name="Kuo A."/>
            <person name="Liang C."/>
            <person name="Lipzen A."/>
            <person name="Lutzoni F."/>
            <person name="Magnuson J."/>
            <person name="Mondo S."/>
            <person name="Nolan M."/>
            <person name="Ohm R."/>
            <person name="Pangilinan J."/>
            <person name="Park H.-J."/>
            <person name="Ramirez L."/>
            <person name="Alfaro M."/>
            <person name="Sun H."/>
            <person name="Tritt A."/>
            <person name="Yoshinaga Y."/>
            <person name="Zwiers L.-H."/>
            <person name="Turgeon B."/>
            <person name="Goodwin S."/>
            <person name="Spatafora J."/>
            <person name="Crous P."/>
            <person name="Grigoriev I."/>
        </authorList>
    </citation>
    <scope>NUCLEOTIDE SEQUENCE</scope>
    <source>
        <strain evidence="1">CBS 119925</strain>
    </source>
</reference>
<evidence type="ECO:0000313" key="1">
    <source>
        <dbReference type="EMBL" id="KAF2743113.1"/>
    </source>
</evidence>
<organism evidence="1 2">
    <name type="scientific">Sporormia fimetaria CBS 119925</name>
    <dbReference type="NCBI Taxonomy" id="1340428"/>
    <lineage>
        <taxon>Eukaryota</taxon>
        <taxon>Fungi</taxon>
        <taxon>Dikarya</taxon>
        <taxon>Ascomycota</taxon>
        <taxon>Pezizomycotina</taxon>
        <taxon>Dothideomycetes</taxon>
        <taxon>Pleosporomycetidae</taxon>
        <taxon>Pleosporales</taxon>
        <taxon>Sporormiaceae</taxon>
        <taxon>Sporormia</taxon>
    </lineage>
</organism>
<evidence type="ECO:0000313" key="2">
    <source>
        <dbReference type="Proteomes" id="UP000799440"/>
    </source>
</evidence>
<dbReference type="EMBL" id="MU006600">
    <property type="protein sequence ID" value="KAF2743113.1"/>
    <property type="molecule type" value="Genomic_DNA"/>
</dbReference>
<dbReference type="Proteomes" id="UP000799440">
    <property type="component" value="Unassembled WGS sequence"/>
</dbReference>
<accession>A0A6A6UZD9</accession>
<dbReference type="AlphaFoldDB" id="A0A6A6UZD9"/>